<dbReference type="GO" id="GO:0009103">
    <property type="term" value="P:lipopolysaccharide biosynthetic process"/>
    <property type="evidence" value="ECO:0007669"/>
    <property type="project" value="TreeGrafter"/>
</dbReference>
<feature type="domain" description="Glycosyl transferase family 1" evidence="2">
    <location>
        <begin position="186"/>
        <end position="339"/>
    </location>
</feature>
<comment type="caution">
    <text evidence="4">The sequence shown here is derived from an EMBL/GenBank/DDBJ whole genome shotgun (WGS) entry which is preliminary data.</text>
</comment>
<dbReference type="PANTHER" id="PTHR46401">
    <property type="entry name" value="GLYCOSYLTRANSFERASE WBBK-RELATED"/>
    <property type="match status" value="1"/>
</dbReference>
<sequence length="362" mass="41321">MNRIICFHLFNDYSGSPKVLKMVLEGLLKKGCQVDLVSSKGGALDELLHYKNLRKHSYPYRFSNNPVITMLRYSTVQIYTFLLAFRWLFHKDVVFYINTLLPIGSALAGRIMGKHVVYHYHENAFVKGTFYKGLATAMQKLAHEIICVSEYQASFLQREKGVMVVPNALPKNFVNRLTPNLQTAFERKQILMLGSLKLYKSPLEFIELAQSLPQFIFVLVINDTKENIDIFIEEHKINVCKNLTIYPRQNDVVPFYNQASLVLNLSNKKQFVETFGLTALEAMSAGMPVIVPTEGGIAEMVADGENGYKIDVQNLNLIAECIKTILSDETLYMELAKNAFSYSKRFSEVEMVNRIETILDKE</sequence>
<dbReference type="InterPro" id="IPR001296">
    <property type="entry name" value="Glyco_trans_1"/>
</dbReference>
<accession>A0A413H282</accession>
<dbReference type="PANTHER" id="PTHR46401:SF2">
    <property type="entry name" value="GLYCOSYLTRANSFERASE WBBK-RELATED"/>
    <property type="match status" value="1"/>
</dbReference>
<evidence type="ECO:0000259" key="3">
    <source>
        <dbReference type="Pfam" id="PF13439"/>
    </source>
</evidence>
<feature type="domain" description="Glycosyltransferase subfamily 4-like N-terminal" evidence="3">
    <location>
        <begin position="15"/>
        <end position="168"/>
    </location>
</feature>
<evidence type="ECO:0000259" key="2">
    <source>
        <dbReference type="Pfam" id="PF00534"/>
    </source>
</evidence>
<dbReference type="SUPFAM" id="SSF53756">
    <property type="entry name" value="UDP-Glycosyltransferase/glycogen phosphorylase"/>
    <property type="match status" value="1"/>
</dbReference>
<evidence type="ECO:0000256" key="1">
    <source>
        <dbReference type="ARBA" id="ARBA00022679"/>
    </source>
</evidence>
<dbReference type="RefSeq" id="WP_117987932.1">
    <property type="nucleotide sequence ID" value="NZ_CABMFG010000025.1"/>
</dbReference>
<dbReference type="CDD" id="cd03801">
    <property type="entry name" value="GT4_PimA-like"/>
    <property type="match status" value="1"/>
</dbReference>
<dbReference type="GO" id="GO:0016757">
    <property type="term" value="F:glycosyltransferase activity"/>
    <property type="evidence" value="ECO:0007669"/>
    <property type="project" value="InterPro"/>
</dbReference>
<reference evidence="4 5" key="1">
    <citation type="submission" date="2018-08" db="EMBL/GenBank/DDBJ databases">
        <title>A genome reference for cultivated species of the human gut microbiota.</title>
        <authorList>
            <person name="Zou Y."/>
            <person name="Xue W."/>
            <person name="Luo G."/>
        </authorList>
    </citation>
    <scope>NUCLEOTIDE SEQUENCE [LARGE SCALE GENOMIC DNA]</scope>
    <source>
        <strain evidence="4 5">OF03-9BH</strain>
    </source>
</reference>
<keyword evidence="1 4" id="KW-0808">Transferase</keyword>
<evidence type="ECO:0000313" key="5">
    <source>
        <dbReference type="Proteomes" id="UP000286075"/>
    </source>
</evidence>
<dbReference type="Pfam" id="PF00534">
    <property type="entry name" value="Glycos_transf_1"/>
    <property type="match status" value="1"/>
</dbReference>
<dbReference type="Pfam" id="PF13439">
    <property type="entry name" value="Glyco_transf_4"/>
    <property type="match status" value="1"/>
</dbReference>
<dbReference type="Gene3D" id="3.40.50.2000">
    <property type="entry name" value="Glycogen Phosphorylase B"/>
    <property type="match status" value="2"/>
</dbReference>
<dbReference type="OrthoDB" id="7560678at2"/>
<evidence type="ECO:0000313" key="4">
    <source>
        <dbReference type="EMBL" id="RGX77560.1"/>
    </source>
</evidence>
<dbReference type="EMBL" id="QSCF01000025">
    <property type="protein sequence ID" value="RGX77560.1"/>
    <property type="molecule type" value="Genomic_DNA"/>
</dbReference>
<gene>
    <name evidence="4" type="ORF">DXA68_14920</name>
</gene>
<dbReference type="Proteomes" id="UP000286075">
    <property type="component" value="Unassembled WGS sequence"/>
</dbReference>
<dbReference type="AlphaFoldDB" id="A0A413H282"/>
<dbReference type="InterPro" id="IPR028098">
    <property type="entry name" value="Glyco_trans_4-like_N"/>
</dbReference>
<name>A0A413H282_9BACE</name>
<protein>
    <submittedName>
        <fullName evidence="4">Glycosyltransferase</fullName>
    </submittedName>
</protein>
<organism evidence="4 5">
    <name type="scientific">Bacteroides stercorirosoris</name>
    <dbReference type="NCBI Taxonomy" id="871324"/>
    <lineage>
        <taxon>Bacteria</taxon>
        <taxon>Pseudomonadati</taxon>
        <taxon>Bacteroidota</taxon>
        <taxon>Bacteroidia</taxon>
        <taxon>Bacteroidales</taxon>
        <taxon>Bacteroidaceae</taxon>
        <taxon>Bacteroides</taxon>
    </lineage>
</organism>
<proteinExistence type="predicted"/>